<dbReference type="OrthoDB" id="5793379at2"/>
<dbReference type="Gene3D" id="3.50.50.60">
    <property type="entry name" value="FAD/NAD(P)-binding domain"/>
    <property type="match status" value="1"/>
</dbReference>
<protein>
    <submittedName>
        <fullName evidence="1">Lycopene cyclase</fullName>
    </submittedName>
</protein>
<evidence type="ECO:0000313" key="1">
    <source>
        <dbReference type="EMBL" id="GEN26997.1"/>
    </source>
</evidence>
<keyword evidence="2" id="KW-1185">Reference proteome</keyword>
<dbReference type="EMBL" id="BJXV01000002">
    <property type="protein sequence ID" value="GEN26997.1"/>
    <property type="molecule type" value="Genomic_DNA"/>
</dbReference>
<accession>A0A511UK79</accession>
<dbReference type="InterPro" id="IPR036188">
    <property type="entry name" value="FAD/NAD-bd_sf"/>
</dbReference>
<dbReference type="AlphaFoldDB" id="A0A511UK79"/>
<dbReference type="Pfam" id="PF05834">
    <property type="entry name" value="Lycopene_cycl"/>
    <property type="match status" value="1"/>
</dbReference>
<dbReference type="Proteomes" id="UP000321303">
    <property type="component" value="Unassembled WGS sequence"/>
</dbReference>
<gene>
    <name evidence="1" type="ORF">HVA01_06430</name>
</gene>
<organism evidence="1 2">
    <name type="scientific">Halovibrio variabilis</name>
    <dbReference type="NCBI Taxonomy" id="31910"/>
    <lineage>
        <taxon>Bacteria</taxon>
        <taxon>Pseudomonadati</taxon>
        <taxon>Pseudomonadota</taxon>
        <taxon>Gammaproteobacteria</taxon>
        <taxon>Oceanospirillales</taxon>
        <taxon>Halomonadaceae</taxon>
        <taxon>Halovibrio</taxon>
    </lineage>
</organism>
<comment type="caution">
    <text evidence="1">The sequence shown here is derived from an EMBL/GenBank/DDBJ whole genome shotgun (WGS) entry which is preliminary data.</text>
</comment>
<evidence type="ECO:0000313" key="2">
    <source>
        <dbReference type="Proteomes" id="UP000321303"/>
    </source>
</evidence>
<reference evidence="1 2" key="1">
    <citation type="submission" date="2019-07" db="EMBL/GenBank/DDBJ databases">
        <title>Whole genome shotgun sequence of Halomonas variabilis NBRC 102410.</title>
        <authorList>
            <person name="Hosoyama A."/>
            <person name="Uohara A."/>
            <person name="Ohji S."/>
            <person name="Ichikawa N."/>
        </authorList>
    </citation>
    <scope>NUCLEOTIDE SEQUENCE [LARGE SCALE GENOMIC DNA]</scope>
    <source>
        <strain evidence="1 2">NBRC 102410</strain>
    </source>
</reference>
<dbReference type="SUPFAM" id="SSF51905">
    <property type="entry name" value="FAD/NAD(P)-binding domain"/>
    <property type="match status" value="1"/>
</dbReference>
<name>A0A511UK79_9GAMM</name>
<proteinExistence type="predicted"/>
<sequence>MLSLPPDTDVAILGAGLAGLSIASWLIDVIPPHASAPRVHLLEARQADTNDRTWCFWDQQPHPFRKAISHRWPRWQVRFGNQCVEREDAEHCYSLLSASAMRRSAYAAMATRPEFDFTRGVDVGTISPQDDGLHIATSQGGLTSKLVIDTRPPQAAMLSSHEGVWQVFHGVEVHCPDHGVSPSTACLMDFQTGFSGVNFVYLLPLDDHRLLAEWTCFHVDKTHPDCQRLLTQQVPPQLSDWLNKRLGTQWTLSRQETGCLPMMPVVAPQLNPRYLAAGIRGGWMRPATGYMFASCQRGAADVARQIQRASQTGRWELTPPRLRSSALEWMDKVFLQALRQSPEQAPGWFMQLFERTRAIEQRRFLGDEPRLSDLLAIMRGLPAGPFLKAAIRLARHS</sequence>